<protein>
    <recommendedName>
        <fullName evidence="5">Secreted protein</fullName>
    </recommendedName>
</protein>
<organism evidence="3 4">
    <name type="scientific">Actinoplanes palleronii</name>
    <dbReference type="NCBI Taxonomy" id="113570"/>
    <lineage>
        <taxon>Bacteria</taxon>
        <taxon>Bacillati</taxon>
        <taxon>Actinomycetota</taxon>
        <taxon>Actinomycetes</taxon>
        <taxon>Micromonosporales</taxon>
        <taxon>Micromonosporaceae</taxon>
        <taxon>Actinoplanes</taxon>
    </lineage>
</organism>
<keyword evidence="4" id="KW-1185">Reference proteome</keyword>
<feature type="compositionally biased region" description="Low complexity" evidence="1">
    <location>
        <begin position="58"/>
        <end position="78"/>
    </location>
</feature>
<evidence type="ECO:0000256" key="2">
    <source>
        <dbReference type="SAM" id="SignalP"/>
    </source>
</evidence>
<feature type="chain" id="PRO_5045394741" description="Secreted protein" evidence="2">
    <location>
        <begin position="35"/>
        <end position="108"/>
    </location>
</feature>
<evidence type="ECO:0000313" key="4">
    <source>
        <dbReference type="Proteomes" id="UP000624709"/>
    </source>
</evidence>
<dbReference type="EMBL" id="BOMS01000032">
    <property type="protein sequence ID" value="GIE66355.1"/>
    <property type="molecule type" value="Genomic_DNA"/>
</dbReference>
<sequence>MTTTAHRTSVFRSFPALLALVLAFFAATATPAVTAPDVHRASISASLAQHIDTASAAASAPASAVPAEATAPPAEPVSGYPVADRTRALLAQRSTGTAGSRAPPRTAA</sequence>
<evidence type="ECO:0000313" key="3">
    <source>
        <dbReference type="EMBL" id="GIE66355.1"/>
    </source>
</evidence>
<gene>
    <name evidence="3" type="ORF">Apa02nite_024630</name>
</gene>
<feature type="region of interest" description="Disordered" evidence="1">
    <location>
        <begin position="58"/>
        <end position="108"/>
    </location>
</feature>
<dbReference type="Proteomes" id="UP000624709">
    <property type="component" value="Unassembled WGS sequence"/>
</dbReference>
<evidence type="ECO:0008006" key="5">
    <source>
        <dbReference type="Google" id="ProtNLM"/>
    </source>
</evidence>
<comment type="caution">
    <text evidence="3">The sequence shown here is derived from an EMBL/GenBank/DDBJ whole genome shotgun (WGS) entry which is preliminary data.</text>
</comment>
<feature type="signal peptide" evidence="2">
    <location>
        <begin position="1"/>
        <end position="34"/>
    </location>
</feature>
<dbReference type="RefSeq" id="WP_203825148.1">
    <property type="nucleotide sequence ID" value="NZ_BAAATY010000006.1"/>
</dbReference>
<accession>A0ABQ4B7W9</accession>
<reference evidence="3 4" key="1">
    <citation type="submission" date="2021-01" db="EMBL/GenBank/DDBJ databases">
        <title>Whole genome shotgun sequence of Actinoplanes palleronii NBRC 14916.</title>
        <authorList>
            <person name="Komaki H."/>
            <person name="Tamura T."/>
        </authorList>
    </citation>
    <scope>NUCLEOTIDE SEQUENCE [LARGE SCALE GENOMIC DNA]</scope>
    <source>
        <strain evidence="3 4">NBRC 14916</strain>
    </source>
</reference>
<evidence type="ECO:0000256" key="1">
    <source>
        <dbReference type="SAM" id="MobiDB-lite"/>
    </source>
</evidence>
<proteinExistence type="predicted"/>
<keyword evidence="2" id="KW-0732">Signal</keyword>
<name>A0ABQ4B7W9_9ACTN</name>